<evidence type="ECO:0000313" key="7">
    <source>
        <dbReference type="EMBL" id="KRM33443.1"/>
    </source>
</evidence>
<organism evidence="7 8">
    <name type="scientific">Agrilactobacillus composti DSM 18527 = JCM 14202</name>
    <dbReference type="NCBI Taxonomy" id="1423734"/>
    <lineage>
        <taxon>Bacteria</taxon>
        <taxon>Bacillati</taxon>
        <taxon>Bacillota</taxon>
        <taxon>Bacilli</taxon>
        <taxon>Lactobacillales</taxon>
        <taxon>Lactobacillaceae</taxon>
        <taxon>Agrilactobacillus</taxon>
    </lineage>
</organism>
<dbReference type="STRING" id="1423734.FC83_GL002834"/>
<accession>X0QQ67</accession>
<comment type="catalytic activity">
    <reaction evidence="1">
        <text>an L-aminoacyl-L-amino acid + H2O = 2 an L-alpha-amino acid</text>
        <dbReference type="Rhea" id="RHEA:48940"/>
        <dbReference type="ChEBI" id="CHEBI:15377"/>
        <dbReference type="ChEBI" id="CHEBI:59869"/>
        <dbReference type="ChEBI" id="CHEBI:77460"/>
        <dbReference type="EC" id="3.4.13.19"/>
    </reaction>
</comment>
<dbReference type="GO" id="GO:0016805">
    <property type="term" value="F:dipeptidase activity"/>
    <property type="evidence" value="ECO:0007669"/>
    <property type="project" value="UniProtKB-KW"/>
</dbReference>
<evidence type="ECO:0000313" key="8">
    <source>
        <dbReference type="Proteomes" id="UP000051236"/>
    </source>
</evidence>
<keyword evidence="4 6" id="KW-0378">Hydrolase</keyword>
<sequence>MINPSSCTSILIGKKATGDGSILIGRNEDSKAAWPKHFVVHPHEEYPQPQVFESKDTGLKLTLPKSWAKYTATPEWTSTYGLFEEDGINEYGVAMSATESAYANPRVLAFDPLVPTGIAEEAMVTVVLPFVKSAKAGVLRLGQLVETYGTSESNGILFADQQEAWYLETGSGHQWVAQRIPDDSYAVVANQLAIETIDFESADFLFAPTIRDFCLTHQLWQKHTSFNFRQIFGTDDATDRVYNTPRVWDGQRYLSPTLAHNPQDRLPFIQKANRPLYVEDAIHVLSSHFDETKYDPTGALGTSEQHQFRPISLAKTQEAHILQMRPTSQAGVGDIHWLAMGVAAQSLFVPFFAGLTQTPPDYQTGVLQFDANSAYWQAKQLSVLIDSHFRQFMPSLITLQNKTLSHFLNSIAKTDQALKVAKDTAAAAKICTQASFANSHYAKTEMANLYSDLLIKACDLSPLNFKTDTNL</sequence>
<dbReference type="EC" id="3.4.-.-" evidence="6"/>
<dbReference type="Gene3D" id="3.60.60.10">
    <property type="entry name" value="Penicillin V Acylase, Chain A"/>
    <property type="match status" value="1"/>
</dbReference>
<dbReference type="PATRIC" id="fig|1423734.3.peg.2881"/>
<evidence type="ECO:0000256" key="6">
    <source>
        <dbReference type="RuleBase" id="RU364089"/>
    </source>
</evidence>
<dbReference type="GO" id="GO:0006508">
    <property type="term" value="P:proteolysis"/>
    <property type="evidence" value="ECO:0007669"/>
    <property type="project" value="UniProtKB-KW"/>
</dbReference>
<dbReference type="Proteomes" id="UP000051236">
    <property type="component" value="Unassembled WGS sequence"/>
</dbReference>
<dbReference type="eggNOG" id="COG4690">
    <property type="taxonomic scope" value="Bacteria"/>
</dbReference>
<keyword evidence="5 6" id="KW-0224">Dipeptidase</keyword>
<dbReference type="PANTHER" id="PTHR12994:SF17">
    <property type="entry name" value="LD30995P"/>
    <property type="match status" value="1"/>
</dbReference>
<name>X0QQ67_9LACO</name>
<dbReference type="EMBL" id="AZGA01000052">
    <property type="protein sequence ID" value="KRM33443.1"/>
    <property type="molecule type" value="Genomic_DNA"/>
</dbReference>
<dbReference type="AlphaFoldDB" id="X0QQ67"/>
<dbReference type="NCBIfam" id="NF033678">
    <property type="entry name" value="C69_fam_dipept"/>
    <property type="match status" value="1"/>
</dbReference>
<protein>
    <recommendedName>
        <fullName evidence="6">Dipeptidase</fullName>
        <ecNumber evidence="6">3.4.-.-</ecNumber>
    </recommendedName>
</protein>
<proteinExistence type="inferred from homology"/>
<evidence type="ECO:0000256" key="5">
    <source>
        <dbReference type="ARBA" id="ARBA00022997"/>
    </source>
</evidence>
<keyword evidence="3 6" id="KW-0645">Protease</keyword>
<comment type="caution">
    <text evidence="7">The sequence shown here is derived from an EMBL/GenBank/DDBJ whole genome shotgun (WGS) entry which is preliminary data.</text>
</comment>
<comment type="similarity">
    <text evidence="2 6">Belongs to the peptidase C69 family.</text>
</comment>
<dbReference type="GO" id="GO:0070004">
    <property type="term" value="F:cysteine-type exopeptidase activity"/>
    <property type="evidence" value="ECO:0007669"/>
    <property type="project" value="InterPro"/>
</dbReference>
<keyword evidence="8" id="KW-1185">Reference proteome</keyword>
<dbReference type="PANTHER" id="PTHR12994">
    <property type="entry name" value="SECERNIN"/>
    <property type="match status" value="1"/>
</dbReference>
<evidence type="ECO:0000256" key="1">
    <source>
        <dbReference type="ARBA" id="ARBA00001670"/>
    </source>
</evidence>
<reference evidence="7 8" key="1">
    <citation type="journal article" date="2015" name="Genome Announc.">
        <title>Expanding the biotechnology potential of lactobacilli through comparative genomics of 213 strains and associated genera.</title>
        <authorList>
            <person name="Sun Z."/>
            <person name="Harris H.M."/>
            <person name="McCann A."/>
            <person name="Guo C."/>
            <person name="Argimon S."/>
            <person name="Zhang W."/>
            <person name="Yang X."/>
            <person name="Jeffery I.B."/>
            <person name="Cooney J.C."/>
            <person name="Kagawa T.F."/>
            <person name="Liu W."/>
            <person name="Song Y."/>
            <person name="Salvetti E."/>
            <person name="Wrobel A."/>
            <person name="Rasinkangas P."/>
            <person name="Parkhill J."/>
            <person name="Rea M.C."/>
            <person name="O'Sullivan O."/>
            <person name="Ritari J."/>
            <person name="Douillard F.P."/>
            <person name="Paul Ross R."/>
            <person name="Yang R."/>
            <person name="Briner A.E."/>
            <person name="Felis G.E."/>
            <person name="de Vos W.M."/>
            <person name="Barrangou R."/>
            <person name="Klaenhammer T.R."/>
            <person name="Caufield P.W."/>
            <person name="Cui Y."/>
            <person name="Zhang H."/>
            <person name="O'Toole P.W."/>
        </authorList>
    </citation>
    <scope>NUCLEOTIDE SEQUENCE [LARGE SCALE GENOMIC DNA]</scope>
    <source>
        <strain evidence="7 8">DSM 18527</strain>
    </source>
</reference>
<evidence type="ECO:0000256" key="2">
    <source>
        <dbReference type="ARBA" id="ARBA00007225"/>
    </source>
</evidence>
<evidence type="ECO:0000256" key="3">
    <source>
        <dbReference type="ARBA" id="ARBA00022670"/>
    </source>
</evidence>
<gene>
    <name evidence="7" type="ORF">FC83_GL002834</name>
</gene>
<evidence type="ECO:0000256" key="4">
    <source>
        <dbReference type="ARBA" id="ARBA00022801"/>
    </source>
</evidence>
<dbReference type="Pfam" id="PF03577">
    <property type="entry name" value="Peptidase_C69"/>
    <property type="match status" value="1"/>
</dbReference>
<dbReference type="InterPro" id="IPR047804">
    <property type="entry name" value="C69_dipept_A-like"/>
</dbReference>
<dbReference type="InterPro" id="IPR005322">
    <property type="entry name" value="Peptidase_C69"/>
</dbReference>